<comment type="subcellular location">
    <subcellularLocation>
        <location evidence="1">Preautophagosomal structure</location>
    </subcellularLocation>
</comment>
<evidence type="ECO:0000313" key="7">
    <source>
        <dbReference type="EnsemblMetazoa" id="AQUA017478-PA"/>
    </source>
</evidence>
<dbReference type="Proteomes" id="UP000076407">
    <property type="component" value="Unassembled WGS sequence"/>
</dbReference>
<dbReference type="InterPro" id="IPR040182">
    <property type="entry name" value="ATG13"/>
</dbReference>
<dbReference type="GO" id="GO:0005829">
    <property type="term" value="C:cytosol"/>
    <property type="evidence" value="ECO:0007669"/>
    <property type="project" value="TreeGrafter"/>
</dbReference>
<dbReference type="EnsemblMetazoa" id="AQUA017478-RA">
    <property type="protein sequence ID" value="AQUA017478-PA"/>
    <property type="gene ID" value="AQUA017478"/>
</dbReference>
<protein>
    <recommendedName>
        <fullName evidence="4">Autophagy-related protein 13</fullName>
    </recommendedName>
</protein>
<organism evidence="7 8">
    <name type="scientific">Anopheles quadriannulatus</name>
    <name type="common">Mosquito</name>
    <dbReference type="NCBI Taxonomy" id="34691"/>
    <lineage>
        <taxon>Eukaryota</taxon>
        <taxon>Metazoa</taxon>
        <taxon>Ecdysozoa</taxon>
        <taxon>Arthropoda</taxon>
        <taxon>Hexapoda</taxon>
        <taxon>Insecta</taxon>
        <taxon>Pterygota</taxon>
        <taxon>Neoptera</taxon>
        <taxon>Endopterygota</taxon>
        <taxon>Diptera</taxon>
        <taxon>Nematocera</taxon>
        <taxon>Culicoidea</taxon>
        <taxon>Culicidae</taxon>
        <taxon>Anophelinae</taxon>
        <taxon>Anopheles</taxon>
    </lineage>
</organism>
<reference evidence="7" key="1">
    <citation type="submission" date="2022-10" db="UniProtKB">
        <authorList>
            <consortium name="EnsemblMetazoa"/>
        </authorList>
    </citation>
    <scope>IDENTIFICATION</scope>
    <source>
        <strain evidence="7">SANGQUA</strain>
    </source>
</reference>
<evidence type="ECO:0000256" key="3">
    <source>
        <dbReference type="ARBA" id="ARBA00023006"/>
    </source>
</evidence>
<evidence type="ECO:0000256" key="5">
    <source>
        <dbReference type="SAM" id="MobiDB-lite"/>
    </source>
</evidence>
<dbReference type="GO" id="GO:0000423">
    <property type="term" value="P:mitophagy"/>
    <property type="evidence" value="ECO:0007669"/>
    <property type="project" value="TreeGrafter"/>
</dbReference>
<name>A0A904A592_ANOQN</name>
<dbReference type="InterPro" id="IPR036570">
    <property type="entry name" value="HORMA_dom_sf"/>
</dbReference>
<dbReference type="InterPro" id="IPR018731">
    <property type="entry name" value="Atg13_N"/>
</dbReference>
<keyword evidence="3 4" id="KW-0072">Autophagy</keyword>
<evidence type="ECO:0000259" key="6">
    <source>
        <dbReference type="Pfam" id="PF10033"/>
    </source>
</evidence>
<feature type="region of interest" description="Disordered" evidence="5">
    <location>
        <begin position="304"/>
        <end position="356"/>
    </location>
</feature>
<comment type="similarity">
    <text evidence="2 4">Belongs to the ATG13 family. Metazoan subfamily.</text>
</comment>
<accession>A0A904A592</accession>
<dbReference type="GO" id="GO:0000407">
    <property type="term" value="C:phagophore assembly site"/>
    <property type="evidence" value="ECO:0007669"/>
    <property type="project" value="UniProtKB-SubCell"/>
</dbReference>
<sequence>MASQSGSLQDRSNLEKYIRQLAMKAAQIIVQSRLGEKIATESNPNSTSTDWFNISITDQQSILDVLVETKKILADGGQHESIITRLPLCVEISLQTAEGGSMILECWTLSIRTDQTNAPQRANQVIYNRMSLLLKSLLSVTRVTPAYRVSRMKRADSYDIYYRIYTGEPQTNQLGDGYNQVRVGQLCTQIGTLNMAVAYRTKITFSPTQTGRDNTIMLKSDHFLKDISPKHVRYNYNKKIEKKVIDLDKPMRCGAFVDASRVKKPTEDDYTLPETPPFSWLLPKPRDESTFRGGEGCEDRVSLHSPTNVDENCSSNANNLNNNNNASKGSYESNSGPMHFRLSQSPKSGDTIATGAIPVPGAATVAMPAAATTTGSSTPPPSSLGGAGSELRRSSRWSIRRDPSENDRMLKELQFAFAETTAQGELAKFLRECSNAPTLHEFDVMRSSGADTLTEEDNIIDGSRILTEADTCPDSGEDEEEGDVLADLTRQLEQFETSLPEYEDLVTSLCQSIDSNSNS</sequence>
<evidence type="ECO:0000313" key="8">
    <source>
        <dbReference type="Proteomes" id="UP000076407"/>
    </source>
</evidence>
<proteinExistence type="inferred from homology"/>
<feature type="compositionally biased region" description="Polar residues" evidence="5">
    <location>
        <begin position="328"/>
        <end position="348"/>
    </location>
</feature>
<dbReference type="AlphaFoldDB" id="A0A904A592"/>
<dbReference type="PANTHER" id="PTHR13430:SF4">
    <property type="entry name" value="AUTOPHAGY-RELATED PROTEIN 13"/>
    <property type="match status" value="1"/>
</dbReference>
<dbReference type="Gene3D" id="3.30.900.10">
    <property type="entry name" value="HORMA domain"/>
    <property type="match status" value="1"/>
</dbReference>
<dbReference type="PANTHER" id="PTHR13430">
    <property type="match status" value="1"/>
</dbReference>
<keyword evidence="8" id="KW-1185">Reference proteome</keyword>
<feature type="region of interest" description="Disordered" evidence="5">
    <location>
        <begin position="369"/>
        <end position="403"/>
    </location>
</feature>
<evidence type="ECO:0000256" key="2">
    <source>
        <dbReference type="ARBA" id="ARBA00007341"/>
    </source>
</evidence>
<dbReference type="GO" id="GO:1990316">
    <property type="term" value="C:Atg1/ULK1 kinase complex"/>
    <property type="evidence" value="ECO:0007669"/>
    <property type="project" value="InterPro"/>
</dbReference>
<feature type="domain" description="Autophagy-related protein 13 N-terminal" evidence="6">
    <location>
        <begin position="102"/>
        <end position="205"/>
    </location>
</feature>
<dbReference type="Pfam" id="PF10033">
    <property type="entry name" value="ATG13"/>
    <property type="match status" value="1"/>
</dbReference>
<evidence type="ECO:0000256" key="4">
    <source>
        <dbReference type="RuleBase" id="RU361214"/>
    </source>
</evidence>
<dbReference type="GO" id="GO:0034497">
    <property type="term" value="P:protein localization to phagophore assembly site"/>
    <property type="evidence" value="ECO:0007669"/>
    <property type="project" value="TreeGrafter"/>
</dbReference>
<dbReference type="GO" id="GO:0034727">
    <property type="term" value="P:piecemeal microautophagy of the nucleus"/>
    <property type="evidence" value="ECO:0007669"/>
    <property type="project" value="TreeGrafter"/>
</dbReference>
<feature type="compositionally biased region" description="Low complexity" evidence="5">
    <location>
        <begin position="312"/>
        <end position="327"/>
    </location>
</feature>
<evidence type="ECO:0000256" key="1">
    <source>
        <dbReference type="ARBA" id="ARBA00004329"/>
    </source>
</evidence>